<feature type="chain" id="PRO_5044550359" evidence="2">
    <location>
        <begin position="18"/>
        <end position="197"/>
    </location>
</feature>
<evidence type="ECO:0000256" key="1">
    <source>
        <dbReference type="SAM" id="MobiDB-lite"/>
    </source>
</evidence>
<proteinExistence type="predicted"/>
<evidence type="ECO:0000313" key="4">
    <source>
        <dbReference type="EMBL" id="KAE8265531.1"/>
    </source>
</evidence>
<evidence type="ECO:0000313" key="6">
    <source>
        <dbReference type="Proteomes" id="UP000836402"/>
    </source>
</evidence>
<evidence type="ECO:0000256" key="2">
    <source>
        <dbReference type="SAM" id="SignalP"/>
    </source>
</evidence>
<dbReference type="EMBL" id="LWDD02000010">
    <property type="protein sequence ID" value="KAE8265531.1"/>
    <property type="molecule type" value="Genomic_DNA"/>
</dbReference>
<dbReference type="Proteomes" id="UP000077671">
    <property type="component" value="Unassembled WGS sequence"/>
</dbReference>
<evidence type="ECO:0000313" key="3">
    <source>
        <dbReference type="EMBL" id="CAD6961437.1"/>
    </source>
</evidence>
<gene>
    <name evidence="4" type="ORF">A4X03_0g200</name>
    <name evidence="3" type="ORF">JKIAZH3_G9465</name>
</gene>
<name>A0A177VJ73_9BASI</name>
<sequence>MQFFIATALVAAALVAAQSTITVYTPNAITTCIANRLTWTGGVAPYSPFIIVPLKPENILDTLEKTNEQFVVYKPDGTTSGIEVGANVAVYVVDSQGQNAGSAGTNVVAGGSCAGSASSSAASSSTSAAAVASSISSSAASAPTTTRVSTSTSNTATRSTSSSSTATSAPANGASAGLKVSGGLIAGVAGLLAVVLA</sequence>
<feature type="signal peptide" evidence="2">
    <location>
        <begin position="1"/>
        <end position="17"/>
    </location>
</feature>
<protein>
    <submittedName>
        <fullName evidence="4">Uncharacterized protein</fullName>
    </submittedName>
</protein>
<feature type="region of interest" description="Disordered" evidence="1">
    <location>
        <begin position="142"/>
        <end position="172"/>
    </location>
</feature>
<keyword evidence="2" id="KW-0732">Signal</keyword>
<reference evidence="4" key="1">
    <citation type="submission" date="2016-04" db="EMBL/GenBank/DDBJ databases">
        <authorList>
            <person name="Nguyen H.D."/>
            <person name="Kesanakurti P."/>
            <person name="Cullis J."/>
            <person name="Levesque C.A."/>
            <person name="Hambleton S."/>
        </authorList>
    </citation>
    <scope>NUCLEOTIDE SEQUENCE</scope>
    <source>
        <strain evidence="4">DAOMC 238032</strain>
    </source>
</reference>
<keyword evidence="6" id="KW-1185">Reference proteome</keyword>
<dbReference type="AlphaFoldDB" id="A0A177VJ73"/>
<accession>A0A177VJ73</accession>
<reference evidence="3" key="3">
    <citation type="submission" date="2020-10" db="EMBL/GenBank/DDBJ databases">
        <authorList>
            <person name="Sedaghatjoo S."/>
        </authorList>
    </citation>
    <scope>NUCLEOTIDE SEQUENCE</scope>
    <source>
        <strain evidence="3">AZH3</strain>
    </source>
</reference>
<reference evidence="4" key="2">
    <citation type="journal article" date="2019" name="IMA Fungus">
        <title>Genome sequencing and comparison of five Tilletia species to identify candidate genes for the detection of regulated species infecting wheat.</title>
        <authorList>
            <person name="Nguyen H.D.T."/>
            <person name="Sultana T."/>
            <person name="Kesanakurti P."/>
            <person name="Hambleton S."/>
        </authorList>
    </citation>
    <scope>NUCLEOTIDE SEQUENCE</scope>
    <source>
        <strain evidence="4">DAOMC 238032</strain>
    </source>
</reference>
<dbReference type="EMBL" id="CAJHJG010006979">
    <property type="protein sequence ID" value="CAD6961437.1"/>
    <property type="molecule type" value="Genomic_DNA"/>
</dbReference>
<comment type="caution">
    <text evidence="4">The sequence shown here is derived from an EMBL/GenBank/DDBJ whole genome shotgun (WGS) entry which is preliminary data.</text>
</comment>
<dbReference type="Proteomes" id="UP000836402">
    <property type="component" value="Unassembled WGS sequence"/>
</dbReference>
<evidence type="ECO:0000313" key="5">
    <source>
        <dbReference type="Proteomes" id="UP000077671"/>
    </source>
</evidence>
<organism evidence="4 5">
    <name type="scientific">Tilletia caries</name>
    <name type="common">wheat bunt fungus</name>
    <dbReference type="NCBI Taxonomy" id="13290"/>
    <lineage>
        <taxon>Eukaryota</taxon>
        <taxon>Fungi</taxon>
        <taxon>Dikarya</taxon>
        <taxon>Basidiomycota</taxon>
        <taxon>Ustilaginomycotina</taxon>
        <taxon>Exobasidiomycetes</taxon>
        <taxon>Tilletiales</taxon>
        <taxon>Tilletiaceae</taxon>
        <taxon>Tilletia</taxon>
    </lineage>
</organism>